<name>A0A7S4SB06_9DINO</name>
<dbReference type="EMBL" id="HBNR01067343">
    <property type="protein sequence ID" value="CAE4640097.1"/>
    <property type="molecule type" value="Transcribed_RNA"/>
</dbReference>
<reference evidence="1" key="1">
    <citation type="submission" date="2021-01" db="EMBL/GenBank/DDBJ databases">
        <authorList>
            <person name="Corre E."/>
            <person name="Pelletier E."/>
            <person name="Niang G."/>
            <person name="Scheremetjew M."/>
            <person name="Finn R."/>
            <person name="Kale V."/>
            <person name="Holt S."/>
            <person name="Cochrane G."/>
            <person name="Meng A."/>
            <person name="Brown T."/>
            <person name="Cohen L."/>
        </authorList>
    </citation>
    <scope>NUCLEOTIDE SEQUENCE</scope>
    <source>
        <strain evidence="1">CCMP3105</strain>
    </source>
</reference>
<evidence type="ECO:0000313" key="1">
    <source>
        <dbReference type="EMBL" id="CAE4640097.1"/>
    </source>
</evidence>
<sequence>MSAIFKGTDQDYRLPVDQTTDRSGSGNEEDPRTPWCTVALCCIALSGMLAAGALAGASLGYEVGLKISIPQVPFNTSVFPVPFNTSVFPVPHQPSWVPSINTSFLGPALEGMGFGDGGSSGRMEARGDEPVERPGPTVEEITPEVLDREDAEWEQHESQWKEEEEEWRSHHAVNKTVFYMYRAQSSHDYPPVNINTADLGGVLWYLHNEVVRVTPRKFHISRILRFKVTVKGTAALRHETSHEFGPFVAFDSGKCTVPTCDQIWNRFGFVVGCQVIGAGAATYSRQKPCNPATCQGGIWYSLPGPCPSLDFRSKSRSCKAGLPGGECGSSNVTGKASCTYHAEQAGWVDANEFMFINNYTAFIAEGRREYDPNTDRGVRFSFWDGMRDQRRCIWRMNRLQLLFKRKYPEMPALLDPPPCL</sequence>
<protein>
    <submittedName>
        <fullName evidence="1">Uncharacterized protein</fullName>
    </submittedName>
</protein>
<organism evidence="1">
    <name type="scientific">Alexandrium monilatum</name>
    <dbReference type="NCBI Taxonomy" id="311494"/>
    <lineage>
        <taxon>Eukaryota</taxon>
        <taxon>Sar</taxon>
        <taxon>Alveolata</taxon>
        <taxon>Dinophyceae</taxon>
        <taxon>Gonyaulacales</taxon>
        <taxon>Pyrocystaceae</taxon>
        <taxon>Alexandrium</taxon>
    </lineage>
</organism>
<proteinExistence type="predicted"/>
<gene>
    <name evidence="1" type="ORF">AMON00008_LOCUS47614</name>
</gene>
<accession>A0A7S4SB06</accession>
<dbReference type="AlphaFoldDB" id="A0A7S4SB06"/>